<evidence type="ECO:0000313" key="4">
    <source>
        <dbReference type="Proteomes" id="UP000271241"/>
    </source>
</evidence>
<dbReference type="GO" id="GO:0006355">
    <property type="term" value="P:regulation of DNA-templated transcription"/>
    <property type="evidence" value="ECO:0007669"/>
    <property type="project" value="InterPro"/>
</dbReference>
<keyword evidence="1" id="KW-0862">Zinc</keyword>
<protein>
    <recommendedName>
        <fullName evidence="2">C2H2-type domain-containing protein</fullName>
    </recommendedName>
</protein>
<dbReference type="GO" id="GO:0008270">
    <property type="term" value="F:zinc ion binding"/>
    <property type="evidence" value="ECO:0007669"/>
    <property type="project" value="UniProtKB-KW"/>
</dbReference>
<evidence type="ECO:0000259" key="2">
    <source>
        <dbReference type="PROSITE" id="PS50157"/>
    </source>
</evidence>
<dbReference type="InterPro" id="IPR039327">
    <property type="entry name" value="CON7-like"/>
</dbReference>
<keyword evidence="4" id="KW-1185">Reference proteome</keyword>
<keyword evidence="1" id="KW-0863">Zinc-finger</keyword>
<dbReference type="InterPro" id="IPR013087">
    <property type="entry name" value="Znf_C2H2_type"/>
</dbReference>
<organism evidence="3 4">
    <name type="scientific">Thamnocephalis sphaerospora</name>
    <dbReference type="NCBI Taxonomy" id="78915"/>
    <lineage>
        <taxon>Eukaryota</taxon>
        <taxon>Fungi</taxon>
        <taxon>Fungi incertae sedis</taxon>
        <taxon>Zoopagomycota</taxon>
        <taxon>Zoopagomycotina</taxon>
        <taxon>Zoopagomycetes</taxon>
        <taxon>Zoopagales</taxon>
        <taxon>Sigmoideomycetaceae</taxon>
        <taxon>Thamnocephalis</taxon>
    </lineage>
</organism>
<feature type="domain" description="C2H2-type" evidence="2">
    <location>
        <begin position="27"/>
        <end position="58"/>
    </location>
</feature>
<evidence type="ECO:0000313" key="3">
    <source>
        <dbReference type="EMBL" id="RKP09727.1"/>
    </source>
</evidence>
<dbReference type="Proteomes" id="UP000271241">
    <property type="component" value="Unassembled WGS sequence"/>
</dbReference>
<name>A0A4P9XU41_9FUNG</name>
<reference evidence="4" key="1">
    <citation type="journal article" date="2018" name="Nat. Microbiol.">
        <title>Leveraging single-cell genomics to expand the fungal tree of life.</title>
        <authorList>
            <person name="Ahrendt S.R."/>
            <person name="Quandt C.A."/>
            <person name="Ciobanu D."/>
            <person name="Clum A."/>
            <person name="Salamov A."/>
            <person name="Andreopoulos B."/>
            <person name="Cheng J.F."/>
            <person name="Woyke T."/>
            <person name="Pelin A."/>
            <person name="Henrissat B."/>
            <person name="Reynolds N.K."/>
            <person name="Benny G.L."/>
            <person name="Smith M.E."/>
            <person name="James T.Y."/>
            <person name="Grigoriev I.V."/>
        </authorList>
    </citation>
    <scope>NUCLEOTIDE SEQUENCE [LARGE SCALE GENOMIC DNA]</scope>
    <source>
        <strain evidence="4">RSA 1356</strain>
    </source>
</reference>
<dbReference type="EMBL" id="KZ992493">
    <property type="protein sequence ID" value="RKP09727.1"/>
    <property type="molecule type" value="Genomic_DNA"/>
</dbReference>
<feature type="non-terminal residue" evidence="3">
    <location>
        <position position="1"/>
    </location>
</feature>
<dbReference type="PROSITE" id="PS00028">
    <property type="entry name" value="ZINC_FINGER_C2H2_1"/>
    <property type="match status" value="1"/>
</dbReference>
<dbReference type="PANTHER" id="PTHR36167:SF3">
    <property type="entry name" value="C2H2 FINGER DOMAIN TRANSCRIPTION FACTOR (EUROFUNG)-RELATED"/>
    <property type="match status" value="1"/>
</dbReference>
<sequence>TVTFVNSSGVSQAKRPRRRPEEIERLYTCDYPGCTKAYGTLNHLNAHVAMQQHGGKRLPFEFEALRRTRRQA</sequence>
<dbReference type="AlphaFoldDB" id="A0A4P9XU41"/>
<dbReference type="PANTHER" id="PTHR36167">
    <property type="entry name" value="C2H2 FINGER DOMAIN TRANSCRIPTION FACTOR (EUROFUNG)-RELATED"/>
    <property type="match status" value="1"/>
</dbReference>
<dbReference type="STRING" id="78915.A0A4P9XU41"/>
<accession>A0A4P9XU41</accession>
<evidence type="ECO:0000256" key="1">
    <source>
        <dbReference type="PROSITE-ProRule" id="PRU00042"/>
    </source>
</evidence>
<keyword evidence="1" id="KW-0479">Metal-binding</keyword>
<dbReference type="Gene3D" id="3.30.160.60">
    <property type="entry name" value="Classic Zinc Finger"/>
    <property type="match status" value="1"/>
</dbReference>
<proteinExistence type="predicted"/>
<dbReference type="InterPro" id="IPR036236">
    <property type="entry name" value="Znf_C2H2_sf"/>
</dbReference>
<dbReference type="SUPFAM" id="SSF57667">
    <property type="entry name" value="beta-beta-alpha zinc fingers"/>
    <property type="match status" value="1"/>
</dbReference>
<feature type="non-terminal residue" evidence="3">
    <location>
        <position position="72"/>
    </location>
</feature>
<dbReference type="OrthoDB" id="1939603at2759"/>
<dbReference type="PROSITE" id="PS50157">
    <property type="entry name" value="ZINC_FINGER_C2H2_2"/>
    <property type="match status" value="1"/>
</dbReference>
<gene>
    <name evidence="3" type="ORF">THASP1DRAFT_6198</name>
</gene>